<dbReference type="Gene3D" id="3.10.20.90">
    <property type="entry name" value="Phosphatidylinositol 3-kinase Catalytic Subunit, Chain A, domain 1"/>
    <property type="match status" value="1"/>
</dbReference>
<feature type="compositionally biased region" description="Basic and acidic residues" evidence="2">
    <location>
        <begin position="55"/>
        <end position="74"/>
    </location>
</feature>
<evidence type="ECO:0000256" key="2">
    <source>
        <dbReference type="SAM" id="MobiDB-lite"/>
    </source>
</evidence>
<name>A0A498HYA2_MALDO</name>
<dbReference type="PRINTS" id="PR00348">
    <property type="entry name" value="UBIQUITIN"/>
</dbReference>
<dbReference type="SUPFAM" id="SSF54236">
    <property type="entry name" value="Ubiquitin-like"/>
    <property type="match status" value="1"/>
</dbReference>
<organism evidence="4 5">
    <name type="scientific">Malus domestica</name>
    <name type="common">Apple</name>
    <name type="synonym">Pyrus malus</name>
    <dbReference type="NCBI Taxonomy" id="3750"/>
    <lineage>
        <taxon>Eukaryota</taxon>
        <taxon>Viridiplantae</taxon>
        <taxon>Streptophyta</taxon>
        <taxon>Embryophyta</taxon>
        <taxon>Tracheophyta</taxon>
        <taxon>Spermatophyta</taxon>
        <taxon>Magnoliopsida</taxon>
        <taxon>eudicotyledons</taxon>
        <taxon>Gunneridae</taxon>
        <taxon>Pentapetalae</taxon>
        <taxon>rosids</taxon>
        <taxon>fabids</taxon>
        <taxon>Rosales</taxon>
        <taxon>Rosaceae</taxon>
        <taxon>Amygdaloideae</taxon>
        <taxon>Maleae</taxon>
        <taxon>Malus</taxon>
    </lineage>
</organism>
<feature type="non-terminal residue" evidence="4">
    <location>
        <position position="1"/>
    </location>
</feature>
<dbReference type="InterPro" id="IPR050158">
    <property type="entry name" value="Ubiquitin_ubiquitin-like"/>
</dbReference>
<sequence>NHQIFQEIKRKRESQREERERERESSDTIDNVKAKIQANEGIPPDQQRLIFTGKQLEDGRTLDDGDGDGGREIGDGDGDEGESAPGCSDGVSEGSGEEEETAVEKEAASARGVCFPRKCGSDGKVRREEVEILGSSFEMEWRRSGGDLNLKGGDLERREKGDDRDSINPVALALLQLLRRCLLHLDQQLAQHHASEGDGGWWWFEFNIVFQFEFY</sequence>
<comment type="caution">
    <text evidence="4">The sequence shown here is derived from an EMBL/GenBank/DDBJ whole genome shotgun (WGS) entry which is preliminary data.</text>
</comment>
<dbReference type="InterPro" id="IPR019956">
    <property type="entry name" value="Ubiquitin_dom"/>
</dbReference>
<dbReference type="AlphaFoldDB" id="A0A498HYA2"/>
<feature type="domain" description="Ubiquitin-like" evidence="3">
    <location>
        <begin position="6"/>
        <end position="64"/>
    </location>
</feature>
<dbReference type="InterPro" id="IPR019954">
    <property type="entry name" value="Ubiquitin_CS"/>
</dbReference>
<dbReference type="InterPro" id="IPR029071">
    <property type="entry name" value="Ubiquitin-like_domsf"/>
</dbReference>
<dbReference type="GO" id="GO:0003729">
    <property type="term" value="F:mRNA binding"/>
    <property type="evidence" value="ECO:0007669"/>
    <property type="project" value="UniProtKB-ARBA"/>
</dbReference>
<proteinExistence type="predicted"/>
<protein>
    <recommendedName>
        <fullName evidence="3">Ubiquitin-like domain-containing protein</fullName>
    </recommendedName>
</protein>
<gene>
    <name evidence="4" type="ORF">DVH24_039499</name>
</gene>
<dbReference type="PROSITE" id="PS00299">
    <property type="entry name" value="UBIQUITIN_1"/>
    <property type="match status" value="1"/>
</dbReference>
<dbReference type="InterPro" id="IPR000626">
    <property type="entry name" value="Ubiquitin-like_dom"/>
</dbReference>
<dbReference type="Pfam" id="PF00240">
    <property type="entry name" value="ubiquitin"/>
    <property type="match status" value="1"/>
</dbReference>
<feature type="region of interest" description="Disordered" evidence="2">
    <location>
        <begin position="1"/>
        <end position="107"/>
    </location>
</feature>
<dbReference type="SMART" id="SM00213">
    <property type="entry name" value="UBQ"/>
    <property type="match status" value="1"/>
</dbReference>
<evidence type="ECO:0000313" key="4">
    <source>
        <dbReference type="EMBL" id="RXH75800.1"/>
    </source>
</evidence>
<evidence type="ECO:0000313" key="5">
    <source>
        <dbReference type="Proteomes" id="UP000290289"/>
    </source>
</evidence>
<accession>A0A498HYA2</accession>
<evidence type="ECO:0000259" key="3">
    <source>
        <dbReference type="PROSITE" id="PS50053"/>
    </source>
</evidence>
<keyword evidence="5" id="KW-1185">Reference proteome</keyword>
<evidence type="ECO:0000256" key="1">
    <source>
        <dbReference type="ARBA" id="ARBA00022499"/>
    </source>
</evidence>
<dbReference type="Proteomes" id="UP000290289">
    <property type="component" value="Chromosome 15"/>
</dbReference>
<feature type="compositionally biased region" description="Basic and acidic residues" evidence="2">
    <location>
        <begin position="7"/>
        <end position="33"/>
    </location>
</feature>
<reference evidence="4 5" key="1">
    <citation type="submission" date="2018-10" db="EMBL/GenBank/DDBJ databases">
        <title>A high-quality apple genome assembly.</title>
        <authorList>
            <person name="Hu J."/>
        </authorList>
    </citation>
    <scope>NUCLEOTIDE SEQUENCE [LARGE SCALE GENOMIC DNA]</scope>
    <source>
        <strain evidence="5">cv. HFTH1</strain>
        <tissue evidence="4">Young leaf</tissue>
    </source>
</reference>
<dbReference type="PROSITE" id="PS50053">
    <property type="entry name" value="UBIQUITIN_2"/>
    <property type="match status" value="1"/>
</dbReference>
<dbReference type="EMBL" id="RDQH01000341">
    <property type="protein sequence ID" value="RXH75800.1"/>
    <property type="molecule type" value="Genomic_DNA"/>
</dbReference>
<dbReference type="PANTHER" id="PTHR10666">
    <property type="entry name" value="UBIQUITIN"/>
    <property type="match status" value="1"/>
</dbReference>
<keyword evidence="1" id="KW-1017">Isopeptide bond</keyword>
<dbReference type="STRING" id="3750.A0A498HYA2"/>